<comment type="caution">
    <text evidence="7">The sequence shown here is derived from an EMBL/GenBank/DDBJ whole genome shotgun (WGS) entry which is preliminary data.</text>
</comment>
<accession>A0ABW0I4X4</accession>
<dbReference type="Proteomes" id="UP001596113">
    <property type="component" value="Unassembled WGS sequence"/>
</dbReference>
<dbReference type="InterPro" id="IPR011006">
    <property type="entry name" value="CheY-like_superfamily"/>
</dbReference>
<sequence length="531" mass="61383">MRCLLIDDDIPTVEALRDIMDWSEYGITQLMTAHNIQDAKALFDAEVPDLVICDIEMPRGSGIDMIKWVRENGYDCAFIFFTCHESFDFASTAISYNADSYLIKPLDKQRLEPVLYKAIESLKRKRTLGEYSKLGLTWLKNKDLVEKSFWRDVLTATISPRMDLIQGEIRKRDLSLSVDGKYILFLAVVAKSEIEGEWEDSTFHYALCNLSSEVLFGGPNHDRVIPYQADDRFYVAIVLDGGIVMDKLKSEGERLIRLCKQFLKCVVTCYIGEEAAITEIAQTKTELEKRDALNIIFRGNIHFQKDRLQYDTKDRYSLDTELFTTLFVQKEKVQIVNRLKKELETLALQNKLDPMTFHSIREDFLQVVYAFLTRNNIQAHRLFAEDIAQRMYQKSENSVFDFMKWAHFITEKTIETLKEALQSEGVVEKVKRFIQENYNRDLTRDDVASNVYLTPDYLAKAFKNETGMTIKEYLNEHRIKMAKGMLIGSNASISLIATETGFDNLSYFSTVFKKLTGETPNSYRAKHQSVT</sequence>
<dbReference type="SMART" id="SM00448">
    <property type="entry name" value="REC"/>
    <property type="match status" value="1"/>
</dbReference>
<dbReference type="PANTHER" id="PTHR43280">
    <property type="entry name" value="ARAC-FAMILY TRANSCRIPTIONAL REGULATOR"/>
    <property type="match status" value="1"/>
</dbReference>
<keyword evidence="3" id="KW-0804">Transcription</keyword>
<evidence type="ECO:0000256" key="2">
    <source>
        <dbReference type="ARBA" id="ARBA00023125"/>
    </source>
</evidence>
<evidence type="ECO:0000313" key="7">
    <source>
        <dbReference type="EMBL" id="MFC5407157.1"/>
    </source>
</evidence>
<dbReference type="CDD" id="cd17536">
    <property type="entry name" value="REC_YesN-like"/>
    <property type="match status" value="1"/>
</dbReference>
<evidence type="ECO:0000259" key="6">
    <source>
        <dbReference type="PROSITE" id="PS50110"/>
    </source>
</evidence>
<evidence type="ECO:0000256" key="1">
    <source>
        <dbReference type="ARBA" id="ARBA00023015"/>
    </source>
</evidence>
<proteinExistence type="predicted"/>
<evidence type="ECO:0000256" key="3">
    <source>
        <dbReference type="ARBA" id="ARBA00023163"/>
    </source>
</evidence>
<name>A0ABW0I4X4_9BACL</name>
<organism evidence="7 8">
    <name type="scientific">Cohnella soli</name>
    <dbReference type="NCBI Taxonomy" id="425005"/>
    <lineage>
        <taxon>Bacteria</taxon>
        <taxon>Bacillati</taxon>
        <taxon>Bacillota</taxon>
        <taxon>Bacilli</taxon>
        <taxon>Bacillales</taxon>
        <taxon>Paenibacillaceae</taxon>
        <taxon>Cohnella</taxon>
    </lineage>
</organism>
<dbReference type="PRINTS" id="PR00032">
    <property type="entry name" value="HTHARAC"/>
</dbReference>
<dbReference type="InterPro" id="IPR018060">
    <property type="entry name" value="HTH_AraC"/>
</dbReference>
<gene>
    <name evidence="7" type="ORF">ACFPOF_30895</name>
</gene>
<evidence type="ECO:0000313" key="8">
    <source>
        <dbReference type="Proteomes" id="UP001596113"/>
    </source>
</evidence>
<dbReference type="PROSITE" id="PS01124">
    <property type="entry name" value="HTH_ARAC_FAMILY_2"/>
    <property type="match status" value="1"/>
</dbReference>
<dbReference type="InterPro" id="IPR001789">
    <property type="entry name" value="Sig_transdc_resp-reg_receiver"/>
</dbReference>
<evidence type="ECO:0000256" key="4">
    <source>
        <dbReference type="PROSITE-ProRule" id="PRU00169"/>
    </source>
</evidence>
<dbReference type="SUPFAM" id="SSF52172">
    <property type="entry name" value="CheY-like"/>
    <property type="match status" value="1"/>
</dbReference>
<feature type="domain" description="Response regulatory" evidence="6">
    <location>
        <begin position="2"/>
        <end position="119"/>
    </location>
</feature>
<keyword evidence="2" id="KW-0238">DNA-binding</keyword>
<protein>
    <submittedName>
        <fullName evidence="7">Helix-turn-helix domain-containing protein</fullName>
    </submittedName>
</protein>
<dbReference type="InterPro" id="IPR020449">
    <property type="entry name" value="Tscrpt_reg_AraC-type_HTH"/>
</dbReference>
<keyword evidence="1" id="KW-0805">Transcription regulation</keyword>
<dbReference type="Gene3D" id="3.40.50.2300">
    <property type="match status" value="1"/>
</dbReference>
<dbReference type="EMBL" id="JBHSMI010000067">
    <property type="protein sequence ID" value="MFC5407157.1"/>
    <property type="molecule type" value="Genomic_DNA"/>
</dbReference>
<dbReference type="PROSITE" id="PS50110">
    <property type="entry name" value="RESPONSE_REGULATORY"/>
    <property type="match status" value="1"/>
</dbReference>
<dbReference type="SUPFAM" id="SSF46689">
    <property type="entry name" value="Homeodomain-like"/>
    <property type="match status" value="2"/>
</dbReference>
<keyword evidence="4" id="KW-0597">Phosphoprotein</keyword>
<reference evidence="8" key="1">
    <citation type="journal article" date="2019" name="Int. J. Syst. Evol. Microbiol.">
        <title>The Global Catalogue of Microorganisms (GCM) 10K type strain sequencing project: providing services to taxonomists for standard genome sequencing and annotation.</title>
        <authorList>
            <consortium name="The Broad Institute Genomics Platform"/>
            <consortium name="The Broad Institute Genome Sequencing Center for Infectious Disease"/>
            <person name="Wu L."/>
            <person name="Ma J."/>
        </authorList>
    </citation>
    <scope>NUCLEOTIDE SEQUENCE [LARGE SCALE GENOMIC DNA]</scope>
    <source>
        <strain evidence="8">CGMCC 1.18575</strain>
    </source>
</reference>
<dbReference type="Gene3D" id="1.10.10.60">
    <property type="entry name" value="Homeodomain-like"/>
    <property type="match status" value="2"/>
</dbReference>
<feature type="modified residue" description="4-aspartylphosphate" evidence="4">
    <location>
        <position position="54"/>
    </location>
</feature>
<dbReference type="InterPro" id="IPR009057">
    <property type="entry name" value="Homeodomain-like_sf"/>
</dbReference>
<keyword evidence="8" id="KW-1185">Reference proteome</keyword>
<feature type="domain" description="HTH araC/xylS-type" evidence="5">
    <location>
        <begin position="428"/>
        <end position="526"/>
    </location>
</feature>
<dbReference type="PANTHER" id="PTHR43280:SF2">
    <property type="entry name" value="HTH-TYPE TRANSCRIPTIONAL REGULATOR EXSA"/>
    <property type="match status" value="1"/>
</dbReference>
<dbReference type="SMART" id="SM00342">
    <property type="entry name" value="HTH_ARAC"/>
    <property type="match status" value="1"/>
</dbReference>
<dbReference type="Pfam" id="PF00072">
    <property type="entry name" value="Response_reg"/>
    <property type="match status" value="1"/>
</dbReference>
<evidence type="ECO:0000259" key="5">
    <source>
        <dbReference type="PROSITE" id="PS01124"/>
    </source>
</evidence>
<dbReference type="Pfam" id="PF12833">
    <property type="entry name" value="HTH_18"/>
    <property type="match status" value="1"/>
</dbReference>
<dbReference type="RefSeq" id="WP_378139569.1">
    <property type="nucleotide sequence ID" value="NZ_JBHSMI010000067.1"/>
</dbReference>